<organism evidence="2 3">
    <name type="scientific">Pseudonocardia zijingensis</name>
    <dbReference type="NCBI Taxonomy" id="153376"/>
    <lineage>
        <taxon>Bacteria</taxon>
        <taxon>Bacillati</taxon>
        <taxon>Actinomycetota</taxon>
        <taxon>Actinomycetes</taxon>
        <taxon>Pseudonocardiales</taxon>
        <taxon>Pseudonocardiaceae</taxon>
        <taxon>Pseudonocardia</taxon>
    </lineage>
</organism>
<proteinExistence type="predicted"/>
<keyword evidence="1" id="KW-0812">Transmembrane</keyword>
<evidence type="ECO:0000313" key="3">
    <source>
        <dbReference type="Proteomes" id="UP001499967"/>
    </source>
</evidence>
<comment type="caution">
    <text evidence="2">The sequence shown here is derived from an EMBL/GenBank/DDBJ whole genome shotgun (WGS) entry which is preliminary data.</text>
</comment>
<dbReference type="EMBL" id="BAAAHP010000196">
    <property type="protein sequence ID" value="GAA0898655.1"/>
    <property type="molecule type" value="Genomic_DNA"/>
</dbReference>
<gene>
    <name evidence="2" type="ORF">GCM10009559_61610</name>
</gene>
<keyword evidence="1" id="KW-0472">Membrane</keyword>
<dbReference type="Proteomes" id="UP001499967">
    <property type="component" value="Unassembled WGS sequence"/>
</dbReference>
<keyword evidence="3" id="KW-1185">Reference proteome</keyword>
<sequence>MGSTGVVIGPGLAVAGVLAVAVVLELVVRGRLRRPVTEAA</sequence>
<reference evidence="3" key="1">
    <citation type="journal article" date="2019" name="Int. J. Syst. Evol. Microbiol.">
        <title>The Global Catalogue of Microorganisms (GCM) 10K type strain sequencing project: providing services to taxonomists for standard genome sequencing and annotation.</title>
        <authorList>
            <consortium name="The Broad Institute Genomics Platform"/>
            <consortium name="The Broad Institute Genome Sequencing Center for Infectious Disease"/>
            <person name="Wu L."/>
            <person name="Ma J."/>
        </authorList>
    </citation>
    <scope>NUCLEOTIDE SEQUENCE [LARGE SCALE GENOMIC DNA]</scope>
    <source>
        <strain evidence="3">JCM 11117</strain>
    </source>
</reference>
<evidence type="ECO:0000313" key="2">
    <source>
        <dbReference type="EMBL" id="GAA0898655.1"/>
    </source>
</evidence>
<feature type="transmembrane region" description="Helical" evidence="1">
    <location>
        <begin position="6"/>
        <end position="28"/>
    </location>
</feature>
<protein>
    <submittedName>
        <fullName evidence="2">Uncharacterized protein</fullName>
    </submittedName>
</protein>
<name>A0ABP3YPK9_9PSEU</name>
<evidence type="ECO:0000256" key="1">
    <source>
        <dbReference type="SAM" id="Phobius"/>
    </source>
</evidence>
<keyword evidence="1" id="KW-1133">Transmembrane helix</keyword>
<dbReference type="RefSeq" id="WP_343945185.1">
    <property type="nucleotide sequence ID" value="NZ_BAAAHP010000196.1"/>
</dbReference>
<accession>A0ABP3YPK9</accession>